<evidence type="ECO:0000256" key="1">
    <source>
        <dbReference type="ARBA" id="ARBA00001913"/>
    </source>
</evidence>
<dbReference type="SUPFAM" id="SSF53649">
    <property type="entry name" value="Alkaline phosphatase-like"/>
    <property type="match status" value="1"/>
</dbReference>
<dbReference type="RefSeq" id="WP_038999806.1">
    <property type="nucleotide sequence ID" value="NZ_CP014327.1"/>
</dbReference>
<dbReference type="AlphaFoldDB" id="A0A126UZ06"/>
<gene>
    <name evidence="8" type="ORF">RC74_07485</name>
</gene>
<dbReference type="KEGG" id="hat:RC74_07485"/>
<keyword evidence="9" id="KW-1185">Reference proteome</keyword>
<dbReference type="Pfam" id="PF00884">
    <property type="entry name" value="Sulfatase"/>
    <property type="match status" value="1"/>
</dbReference>
<dbReference type="Proteomes" id="UP000070371">
    <property type="component" value="Chromosome"/>
</dbReference>
<dbReference type="EMBL" id="CP014327">
    <property type="protein sequence ID" value="AML51127.1"/>
    <property type="molecule type" value="Genomic_DNA"/>
</dbReference>
<protein>
    <recommendedName>
        <fullName evidence="7">Sulfatase N-terminal domain-containing protein</fullName>
    </recommendedName>
</protein>
<evidence type="ECO:0000256" key="2">
    <source>
        <dbReference type="ARBA" id="ARBA00008779"/>
    </source>
</evidence>
<keyword evidence="5" id="KW-0378">Hydrolase</keyword>
<dbReference type="InterPro" id="IPR017850">
    <property type="entry name" value="Alkaline_phosphatase_core_sf"/>
</dbReference>
<dbReference type="PANTHER" id="PTHR42693">
    <property type="entry name" value="ARYLSULFATASE FAMILY MEMBER"/>
    <property type="match status" value="1"/>
</dbReference>
<feature type="domain" description="Sulfatase N-terminal" evidence="7">
    <location>
        <begin position="31"/>
        <end position="104"/>
    </location>
</feature>
<dbReference type="GO" id="GO:0046872">
    <property type="term" value="F:metal ion binding"/>
    <property type="evidence" value="ECO:0007669"/>
    <property type="project" value="UniProtKB-KW"/>
</dbReference>
<dbReference type="GO" id="GO:0004065">
    <property type="term" value="F:arylsulfatase activity"/>
    <property type="evidence" value="ECO:0007669"/>
    <property type="project" value="TreeGrafter"/>
</dbReference>
<reference evidence="8 9" key="1">
    <citation type="submission" date="2016-02" db="EMBL/GenBank/DDBJ databases">
        <title>Complete genome sequence of Halocynthiibacter arcticus PAMC 20958t from arctic marine sediment.</title>
        <authorList>
            <person name="Lee Y.M."/>
            <person name="Baek K."/>
            <person name="Lee H.K."/>
            <person name="Shin S.C."/>
        </authorList>
    </citation>
    <scope>NUCLEOTIDE SEQUENCE [LARGE SCALE GENOMIC DNA]</scope>
    <source>
        <strain evidence="8">PAMC 20958</strain>
    </source>
</reference>
<keyword evidence="3" id="KW-0479">Metal-binding</keyword>
<dbReference type="InterPro" id="IPR000917">
    <property type="entry name" value="Sulfatase_N"/>
</dbReference>
<evidence type="ECO:0000313" key="9">
    <source>
        <dbReference type="Proteomes" id="UP000070371"/>
    </source>
</evidence>
<sequence>MYKPIGPFIFGGMVGASETFARSVGAVIAAENTIVHYSTDNGVHMNTWPVASMTPFLGEKCTSWEGGWRVPSIVRWPSKIEAGSVRNEIMHHMDWLPTFFAAAGTSFPLSKKHTRPFAHGSNLGQSCVFL</sequence>
<evidence type="ECO:0000313" key="8">
    <source>
        <dbReference type="EMBL" id="AML51127.1"/>
    </source>
</evidence>
<proteinExistence type="inferred from homology"/>
<evidence type="ECO:0000256" key="4">
    <source>
        <dbReference type="ARBA" id="ARBA00022729"/>
    </source>
</evidence>
<evidence type="ECO:0000259" key="7">
    <source>
        <dbReference type="Pfam" id="PF00884"/>
    </source>
</evidence>
<evidence type="ECO:0000256" key="5">
    <source>
        <dbReference type="ARBA" id="ARBA00022801"/>
    </source>
</evidence>
<name>A0A126UZ06_9RHOB</name>
<keyword evidence="4" id="KW-0732">Signal</keyword>
<evidence type="ECO:0000256" key="3">
    <source>
        <dbReference type="ARBA" id="ARBA00022723"/>
    </source>
</evidence>
<dbReference type="PANTHER" id="PTHR42693:SF42">
    <property type="entry name" value="ARYLSULFATASE G"/>
    <property type="match status" value="1"/>
</dbReference>
<keyword evidence="6" id="KW-0106">Calcium</keyword>
<evidence type="ECO:0000256" key="6">
    <source>
        <dbReference type="ARBA" id="ARBA00022837"/>
    </source>
</evidence>
<comment type="similarity">
    <text evidence="2">Belongs to the sulfatase family.</text>
</comment>
<accession>A0A126UZ06</accession>
<dbReference type="Gene3D" id="3.40.720.10">
    <property type="entry name" value="Alkaline Phosphatase, subunit A"/>
    <property type="match status" value="1"/>
</dbReference>
<organism evidence="8 9">
    <name type="scientific">Falsihalocynthiibacter arcticus</name>
    <dbReference type="NCBI Taxonomy" id="1579316"/>
    <lineage>
        <taxon>Bacteria</taxon>
        <taxon>Pseudomonadati</taxon>
        <taxon>Pseudomonadota</taxon>
        <taxon>Alphaproteobacteria</taxon>
        <taxon>Rhodobacterales</taxon>
        <taxon>Roseobacteraceae</taxon>
        <taxon>Falsihalocynthiibacter</taxon>
    </lineage>
</organism>
<comment type="cofactor">
    <cofactor evidence="1">
        <name>Ca(2+)</name>
        <dbReference type="ChEBI" id="CHEBI:29108"/>
    </cofactor>
</comment>
<dbReference type="InterPro" id="IPR050738">
    <property type="entry name" value="Sulfatase"/>
</dbReference>
<dbReference type="STRING" id="1579316.RC74_07485"/>